<comment type="caution">
    <text evidence="2">The sequence shown here is derived from an EMBL/GenBank/DDBJ whole genome shotgun (WGS) entry which is preliminary data.</text>
</comment>
<dbReference type="EMBL" id="VLTK01000004">
    <property type="protein sequence ID" value="TSI17007.1"/>
    <property type="molecule type" value="Genomic_DNA"/>
</dbReference>
<feature type="compositionally biased region" description="Acidic residues" evidence="1">
    <location>
        <begin position="117"/>
        <end position="140"/>
    </location>
</feature>
<dbReference type="OrthoDB" id="4808577at2"/>
<dbReference type="RefSeq" id="WP_143922259.1">
    <property type="nucleotide sequence ID" value="NZ_VLTK01000004.1"/>
</dbReference>
<feature type="compositionally biased region" description="Basic and acidic residues" evidence="1">
    <location>
        <begin position="106"/>
        <end position="116"/>
    </location>
</feature>
<reference evidence="2 3" key="1">
    <citation type="submission" date="2019-07" db="EMBL/GenBank/DDBJ databases">
        <title>Draft genome sequence of Brevibacterium aurantiacum XU54 isolated from Xinjiang China.</title>
        <authorList>
            <person name="Xu X."/>
        </authorList>
    </citation>
    <scope>NUCLEOTIDE SEQUENCE [LARGE SCALE GENOMIC DNA]</scope>
    <source>
        <strain evidence="2 3">XU54</strain>
    </source>
</reference>
<sequence length="146" mass="15351">MSDNPNEPTQWQDDLEVEDPTLDEPTADDLDDPELNAAEADALDVDSDLDASSAPSVEPGAEGPEGTGIEGADNELLDAKDMESGNAAPDIPDEFSTDSSPAAEQGNRRSDHMVSEDHDDAEVAELSGDDLDVDALADDGIEQRGL</sequence>
<dbReference type="AlphaFoldDB" id="A0A556CHV6"/>
<protein>
    <submittedName>
        <fullName evidence="2">Uncharacterized protein</fullName>
    </submittedName>
</protein>
<accession>A0A556CHV6</accession>
<evidence type="ECO:0000256" key="1">
    <source>
        <dbReference type="SAM" id="MobiDB-lite"/>
    </source>
</evidence>
<feature type="compositionally biased region" description="Acidic residues" evidence="1">
    <location>
        <begin position="13"/>
        <end position="34"/>
    </location>
</feature>
<feature type="compositionally biased region" description="Polar residues" evidence="1">
    <location>
        <begin position="1"/>
        <end position="12"/>
    </location>
</feature>
<proteinExistence type="predicted"/>
<feature type="region of interest" description="Disordered" evidence="1">
    <location>
        <begin position="1"/>
        <end position="146"/>
    </location>
</feature>
<keyword evidence="3" id="KW-1185">Reference proteome</keyword>
<gene>
    <name evidence="2" type="ORF">FO013_09360</name>
</gene>
<organism evidence="2 3">
    <name type="scientific">Brevibacterium aurantiacum</name>
    <dbReference type="NCBI Taxonomy" id="273384"/>
    <lineage>
        <taxon>Bacteria</taxon>
        <taxon>Bacillati</taxon>
        <taxon>Actinomycetota</taxon>
        <taxon>Actinomycetes</taxon>
        <taxon>Micrococcales</taxon>
        <taxon>Brevibacteriaceae</taxon>
        <taxon>Brevibacterium</taxon>
    </lineage>
</organism>
<evidence type="ECO:0000313" key="2">
    <source>
        <dbReference type="EMBL" id="TSI17007.1"/>
    </source>
</evidence>
<name>A0A556CHV6_BREAU</name>
<evidence type="ECO:0000313" key="3">
    <source>
        <dbReference type="Proteomes" id="UP000316406"/>
    </source>
</evidence>
<dbReference type="Proteomes" id="UP000316406">
    <property type="component" value="Unassembled WGS sequence"/>
</dbReference>